<protein>
    <submittedName>
        <fullName evidence="20">Uncharacterized protein LOC117565859</fullName>
    </submittedName>
</protein>
<feature type="compositionally biased region" description="Polar residues" evidence="15">
    <location>
        <begin position="23"/>
        <end position="40"/>
    </location>
</feature>
<feature type="region of interest" description="Disordered" evidence="15">
    <location>
        <begin position="922"/>
        <end position="948"/>
    </location>
</feature>
<keyword evidence="12" id="KW-0325">Glycoprotein</keyword>
<evidence type="ECO:0000256" key="4">
    <source>
        <dbReference type="ARBA" id="ARBA00022448"/>
    </source>
</evidence>
<dbReference type="PANTHER" id="PTHR10877:SF183">
    <property type="entry name" value="AT14535P-RELATED"/>
    <property type="match status" value="1"/>
</dbReference>
<feature type="transmembrane region" description="Helical" evidence="16">
    <location>
        <begin position="670"/>
        <end position="688"/>
    </location>
</feature>
<keyword evidence="10 16" id="KW-0472">Membrane</keyword>
<feature type="transmembrane region" description="Helical" evidence="16">
    <location>
        <begin position="751"/>
        <end position="777"/>
    </location>
</feature>
<evidence type="ECO:0000259" key="17">
    <source>
        <dbReference type="Pfam" id="PF08016"/>
    </source>
</evidence>
<evidence type="ECO:0000256" key="8">
    <source>
        <dbReference type="ARBA" id="ARBA00023054"/>
    </source>
</evidence>
<dbReference type="Gene3D" id="1.10.287.70">
    <property type="match status" value="1"/>
</dbReference>
<feature type="domain" description="Polycystin cation channel PKD1/PKD2" evidence="17">
    <location>
        <begin position="664"/>
        <end position="887"/>
    </location>
</feature>
<feature type="transmembrane region" description="Helical" evidence="16">
    <location>
        <begin position="708"/>
        <end position="730"/>
    </location>
</feature>
<dbReference type="GO" id="GO:0005886">
    <property type="term" value="C:plasma membrane"/>
    <property type="evidence" value="ECO:0007669"/>
    <property type="project" value="UniProtKB-SubCell"/>
</dbReference>
<keyword evidence="13" id="KW-0966">Cell projection</keyword>
<evidence type="ECO:0000256" key="10">
    <source>
        <dbReference type="ARBA" id="ARBA00023136"/>
    </source>
</evidence>
<proteinExistence type="inferred from homology"/>
<sequence>MSEDRPSPSRKKGRPPPPQRARSQIQDTSPVAGNNQNAEQPGSIPRPGSSALPDYFSDPGDSAQHPGSSLYPGSSLHPGSSSHPGSLHPGSSIHPGSSSHPDSSRHSSSLHSGSSRHASRPSSSPHPSSSLHPTSSSRSRSASRYVYSPHADAAQRPSSSERPSTSQYYDTMPTLRSSLRSDSPLGRFTAQSHPRLTRFQLHGKIYPVDKLLRRKPKRNEMDDETPTEDTPQQSGSRRQSQEVQANLPRERARFQEADSDNAAPRTNIEPSTRDEETAQAYDPGATTEMKSQEMGTETPSKTDKMLKFLRKKKSPTEETEEEIDQEDPEGGFRRRSTVPTERHAGRQKQSRILYTTDEEVRDALVEFAVFIVFLVLTSLVTLSVRHSYMFYFNDTMKKLFTTRELVIAPSVTVCFEKLITVPDWWDYLIYNFLVTLHGDMSVVSTEGSHEGDDETTEPPTTTETETREKREDKFNKHRINQDYEDDDEGGGGTIGSKVRPTPNRTHLDGRVFLHENLLLGPPRLRQIRVRKDTCFVNDAFIRYFNTCYDSYSKGAEEIISSHGGAPFRTMKELDSTPLWTILNMYATGGYTVDLTYDKETNLQIIKDLKRSHWLDRGSRLVLVEFNLYNENTDIFQSAKFIAEIPPTGGVLPQSQLQTVKHFSFITDKSLYMSVVYIFWYIMVVYYNINELNEIRKSGIKKYFKSLLNILDSVILVVCYLALVYNIWHTVKVKSLISWAKTRENYQSLDTLCFWNTIYVDMMAVLAFLVWIKIFKFISFNKTLVQFTTTLKRCAKDLAGFSLMFGIVFLAYAQLGLLLFGTKHPDFRNFITSVLTMIRMILGDFQYNLIEQANRVLGPIYFLTYILLVFFILLNMFLAIIMETYNTVKSEITQGRSQLGSYVYKKLSALIYFITHCGRKRQNRDTINQPDPEHQDFTDDPTASSRYSQSKVHLRRNMSEVEAHYFEDVPTDAPNKDMYRLNNRVSLLEEILEQLVTNMDAILKRVEKDAKKNK</sequence>
<evidence type="ECO:0000256" key="6">
    <source>
        <dbReference type="ARBA" id="ARBA00022692"/>
    </source>
</evidence>
<feature type="region of interest" description="Disordered" evidence="15">
    <location>
        <begin position="444"/>
        <end position="505"/>
    </location>
</feature>
<keyword evidence="7 16" id="KW-1133">Transmembrane helix</keyword>
<evidence type="ECO:0000256" key="16">
    <source>
        <dbReference type="SAM" id="Phobius"/>
    </source>
</evidence>
<keyword evidence="19" id="KW-1185">Reference proteome</keyword>
<dbReference type="InterPro" id="IPR051223">
    <property type="entry name" value="Polycystin"/>
</dbReference>
<feature type="domain" description="Polycystin" evidence="18">
    <location>
        <begin position="503"/>
        <end position="660"/>
    </location>
</feature>
<dbReference type="RefSeq" id="XP_034101085.1">
    <property type="nucleotide sequence ID" value="XM_034245194.2"/>
</dbReference>
<feature type="compositionally biased region" description="Polar residues" evidence="15">
    <location>
        <begin position="228"/>
        <end position="244"/>
    </location>
</feature>
<evidence type="ECO:0000256" key="2">
    <source>
        <dbReference type="ARBA" id="ARBA00004651"/>
    </source>
</evidence>
<evidence type="ECO:0000256" key="1">
    <source>
        <dbReference type="ARBA" id="ARBA00004138"/>
    </source>
</evidence>
<keyword evidence="6 16" id="KW-0812">Transmembrane</keyword>
<dbReference type="GO" id="GO:0005262">
    <property type="term" value="F:calcium channel activity"/>
    <property type="evidence" value="ECO:0007669"/>
    <property type="project" value="TreeGrafter"/>
</dbReference>
<dbReference type="InterPro" id="IPR046791">
    <property type="entry name" value="Polycystin_dom"/>
</dbReference>
<dbReference type="InterPro" id="IPR013122">
    <property type="entry name" value="PKD1_2_channel"/>
</dbReference>
<evidence type="ECO:0000256" key="14">
    <source>
        <dbReference type="ARBA" id="ARBA00023303"/>
    </source>
</evidence>
<dbReference type="CTD" id="5311"/>
<feature type="compositionally biased region" description="Low complexity" evidence="15">
    <location>
        <begin position="65"/>
        <end position="143"/>
    </location>
</feature>
<evidence type="ECO:0000259" key="18">
    <source>
        <dbReference type="Pfam" id="PF20519"/>
    </source>
</evidence>
<keyword evidence="5" id="KW-1003">Cell membrane</keyword>
<reference evidence="20" key="1">
    <citation type="submission" date="2025-08" db="UniProtKB">
        <authorList>
            <consortium name="RefSeq"/>
        </authorList>
    </citation>
    <scope>IDENTIFICATION</scope>
    <source>
        <strain evidence="20">15112-1751.03</strain>
        <tissue evidence="20">Whole Adult</tissue>
    </source>
</reference>
<evidence type="ECO:0000256" key="12">
    <source>
        <dbReference type="ARBA" id="ARBA00023180"/>
    </source>
</evidence>
<dbReference type="GeneID" id="117565859"/>
<keyword evidence="11" id="KW-1015">Disulfide bond</keyword>
<evidence type="ECO:0000256" key="5">
    <source>
        <dbReference type="ARBA" id="ARBA00022475"/>
    </source>
</evidence>
<evidence type="ECO:0000256" key="13">
    <source>
        <dbReference type="ARBA" id="ARBA00023273"/>
    </source>
</evidence>
<dbReference type="Pfam" id="PF20519">
    <property type="entry name" value="Polycystin_dom"/>
    <property type="match status" value="1"/>
</dbReference>
<feature type="compositionally biased region" description="Basic and acidic residues" evidence="15">
    <location>
        <begin position="464"/>
        <end position="474"/>
    </location>
</feature>
<dbReference type="FunFam" id="1.10.287.70:FF:000055">
    <property type="entry name" value="Polycystic kidney disease 2-like 1"/>
    <property type="match status" value="1"/>
</dbReference>
<dbReference type="PANTHER" id="PTHR10877">
    <property type="entry name" value="POLYCYSTIN FAMILY MEMBER"/>
    <property type="match status" value="1"/>
</dbReference>
<feature type="region of interest" description="Disordered" evidence="15">
    <location>
        <begin position="1"/>
        <end position="349"/>
    </location>
</feature>
<keyword evidence="14" id="KW-0407">Ion channel</keyword>
<keyword evidence="4" id="KW-0813">Transport</keyword>
<feature type="transmembrane region" description="Helical" evidence="16">
    <location>
        <begin position="797"/>
        <end position="819"/>
    </location>
</feature>
<evidence type="ECO:0000256" key="11">
    <source>
        <dbReference type="ARBA" id="ARBA00023157"/>
    </source>
</evidence>
<feature type="compositionally biased region" description="Acidic residues" evidence="15">
    <location>
        <begin position="317"/>
        <end position="329"/>
    </location>
</feature>
<feature type="transmembrane region" description="Helical" evidence="16">
    <location>
        <begin position="858"/>
        <end position="880"/>
    </location>
</feature>
<keyword evidence="8" id="KW-0175">Coiled coil</keyword>
<dbReference type="GO" id="GO:0005929">
    <property type="term" value="C:cilium"/>
    <property type="evidence" value="ECO:0007669"/>
    <property type="project" value="UniProtKB-SubCell"/>
</dbReference>
<evidence type="ECO:0000256" key="15">
    <source>
        <dbReference type="SAM" id="MobiDB-lite"/>
    </source>
</evidence>
<evidence type="ECO:0000256" key="7">
    <source>
        <dbReference type="ARBA" id="ARBA00022989"/>
    </source>
</evidence>
<organism evidence="19 20">
    <name type="scientific">Drosophila albomicans</name>
    <name type="common">Fruit fly</name>
    <dbReference type="NCBI Taxonomy" id="7291"/>
    <lineage>
        <taxon>Eukaryota</taxon>
        <taxon>Metazoa</taxon>
        <taxon>Ecdysozoa</taxon>
        <taxon>Arthropoda</taxon>
        <taxon>Hexapoda</taxon>
        <taxon>Insecta</taxon>
        <taxon>Pterygota</taxon>
        <taxon>Neoptera</taxon>
        <taxon>Endopterygota</taxon>
        <taxon>Diptera</taxon>
        <taxon>Brachycera</taxon>
        <taxon>Muscomorpha</taxon>
        <taxon>Ephydroidea</taxon>
        <taxon>Drosophilidae</taxon>
        <taxon>Drosophila</taxon>
    </lineage>
</organism>
<dbReference type="Proteomes" id="UP000515160">
    <property type="component" value="Chromosome 2L"/>
</dbReference>
<comment type="similarity">
    <text evidence="3">Belongs to the polycystin family.</text>
</comment>
<evidence type="ECO:0000313" key="19">
    <source>
        <dbReference type="Proteomes" id="UP000515160"/>
    </source>
</evidence>
<accession>A0A6P8WS59</accession>
<dbReference type="OrthoDB" id="444119at2759"/>
<dbReference type="Pfam" id="PF08016">
    <property type="entry name" value="PKD_channel"/>
    <property type="match status" value="1"/>
</dbReference>
<dbReference type="GO" id="GO:0050982">
    <property type="term" value="P:detection of mechanical stimulus"/>
    <property type="evidence" value="ECO:0007669"/>
    <property type="project" value="TreeGrafter"/>
</dbReference>
<name>A0A6P8WS59_DROAB</name>
<feature type="compositionally biased region" description="Polar residues" evidence="15">
    <location>
        <begin position="156"/>
        <end position="181"/>
    </location>
</feature>
<comment type="subcellular location">
    <subcellularLocation>
        <location evidence="2">Cell membrane</location>
        <topology evidence="2">Multi-pass membrane protein</topology>
    </subcellularLocation>
    <subcellularLocation>
        <location evidence="1">Cell projection</location>
        <location evidence="1">Cilium</location>
    </subcellularLocation>
</comment>
<evidence type="ECO:0000256" key="3">
    <source>
        <dbReference type="ARBA" id="ARBA00007200"/>
    </source>
</evidence>
<evidence type="ECO:0000256" key="9">
    <source>
        <dbReference type="ARBA" id="ARBA00023065"/>
    </source>
</evidence>
<keyword evidence="9" id="KW-0406">Ion transport</keyword>
<dbReference type="AlphaFoldDB" id="A0A6P8WS59"/>
<gene>
    <name evidence="20" type="primary">LOC117565859</name>
</gene>
<evidence type="ECO:0000313" key="20">
    <source>
        <dbReference type="RefSeq" id="XP_034101085.1"/>
    </source>
</evidence>